<evidence type="ECO:0000313" key="1">
    <source>
        <dbReference type="EMBL" id="KAJ6643017.1"/>
    </source>
</evidence>
<proteinExistence type="predicted"/>
<sequence length="64" mass="7013">MHDNPLVDPITNVPVIESEEFYGVFEGHIGKLDAKQLLAIVENILEPCSFSMSKRTGSALGLQI</sequence>
<dbReference type="Proteomes" id="UP001151699">
    <property type="component" value="Chromosome B"/>
</dbReference>
<name>A0A9Q0S2I2_9DIPT</name>
<dbReference type="AlphaFoldDB" id="A0A9Q0S2I2"/>
<organism evidence="1 2">
    <name type="scientific">Pseudolycoriella hygida</name>
    <dbReference type="NCBI Taxonomy" id="35572"/>
    <lineage>
        <taxon>Eukaryota</taxon>
        <taxon>Metazoa</taxon>
        <taxon>Ecdysozoa</taxon>
        <taxon>Arthropoda</taxon>
        <taxon>Hexapoda</taxon>
        <taxon>Insecta</taxon>
        <taxon>Pterygota</taxon>
        <taxon>Neoptera</taxon>
        <taxon>Endopterygota</taxon>
        <taxon>Diptera</taxon>
        <taxon>Nematocera</taxon>
        <taxon>Sciaroidea</taxon>
        <taxon>Sciaridae</taxon>
        <taxon>Pseudolycoriella</taxon>
    </lineage>
</organism>
<protein>
    <submittedName>
        <fullName evidence="1">Uncharacterized protein</fullName>
    </submittedName>
</protein>
<dbReference type="EMBL" id="WJQU01000002">
    <property type="protein sequence ID" value="KAJ6643017.1"/>
    <property type="molecule type" value="Genomic_DNA"/>
</dbReference>
<reference evidence="1" key="1">
    <citation type="submission" date="2022-07" db="EMBL/GenBank/DDBJ databases">
        <authorList>
            <person name="Trinca V."/>
            <person name="Uliana J.V.C."/>
            <person name="Torres T.T."/>
            <person name="Ward R.J."/>
            <person name="Monesi N."/>
        </authorList>
    </citation>
    <scope>NUCLEOTIDE SEQUENCE</scope>
    <source>
        <strain evidence="1">HSMRA1968</strain>
        <tissue evidence="1">Whole embryos</tissue>
    </source>
</reference>
<keyword evidence="2" id="KW-1185">Reference proteome</keyword>
<comment type="caution">
    <text evidence="1">The sequence shown here is derived from an EMBL/GenBank/DDBJ whole genome shotgun (WGS) entry which is preliminary data.</text>
</comment>
<evidence type="ECO:0000313" key="2">
    <source>
        <dbReference type="Proteomes" id="UP001151699"/>
    </source>
</evidence>
<gene>
    <name evidence="1" type="ORF">Bhyg_07973</name>
</gene>
<accession>A0A9Q0S2I2</accession>